<proteinExistence type="predicted"/>
<keyword evidence="2" id="KW-1185">Reference proteome</keyword>
<organism evidence="1 2">
    <name type="scientific">Trichostrongylus colubriformis</name>
    <name type="common">Black scour worm</name>
    <dbReference type="NCBI Taxonomy" id="6319"/>
    <lineage>
        <taxon>Eukaryota</taxon>
        <taxon>Metazoa</taxon>
        <taxon>Ecdysozoa</taxon>
        <taxon>Nematoda</taxon>
        <taxon>Chromadorea</taxon>
        <taxon>Rhabditida</taxon>
        <taxon>Rhabditina</taxon>
        <taxon>Rhabditomorpha</taxon>
        <taxon>Strongyloidea</taxon>
        <taxon>Trichostrongylidae</taxon>
        <taxon>Trichostrongylus</taxon>
    </lineage>
</organism>
<protein>
    <submittedName>
        <fullName evidence="1">Uncharacterized protein</fullName>
    </submittedName>
</protein>
<gene>
    <name evidence="1" type="ORF">GCK32_013313</name>
</gene>
<dbReference type="EMBL" id="WIXE01016485">
    <property type="protein sequence ID" value="KAK5972628.1"/>
    <property type="molecule type" value="Genomic_DNA"/>
</dbReference>
<accession>A0AAN8FLB2</accession>
<comment type="caution">
    <text evidence="1">The sequence shown here is derived from an EMBL/GenBank/DDBJ whole genome shotgun (WGS) entry which is preliminary data.</text>
</comment>
<name>A0AAN8FLB2_TRICO</name>
<evidence type="ECO:0000313" key="1">
    <source>
        <dbReference type="EMBL" id="KAK5972628.1"/>
    </source>
</evidence>
<dbReference type="AlphaFoldDB" id="A0AAN8FLB2"/>
<feature type="non-terminal residue" evidence="1">
    <location>
        <position position="1"/>
    </location>
</feature>
<reference evidence="1 2" key="1">
    <citation type="submission" date="2019-10" db="EMBL/GenBank/DDBJ databases">
        <title>Assembly and Annotation for the nematode Trichostrongylus colubriformis.</title>
        <authorList>
            <person name="Martin J."/>
        </authorList>
    </citation>
    <scope>NUCLEOTIDE SEQUENCE [LARGE SCALE GENOMIC DNA]</scope>
    <source>
        <strain evidence="1">G859</strain>
        <tissue evidence="1">Whole worm</tissue>
    </source>
</reference>
<sequence length="125" mass="14774">ICRPAEWPITREVKVRLILCSSSARHGIQFPSSLHSTLALRYCAHRVFVSISRKSDHYVMSGKFDFLEEIQSRTHQLCFQNRLRHPLTRRMWQCEHCNLLLMKLMPARRFHSGPFCFCPPTQHHS</sequence>
<dbReference type="Proteomes" id="UP001331761">
    <property type="component" value="Unassembled WGS sequence"/>
</dbReference>
<evidence type="ECO:0000313" key="2">
    <source>
        <dbReference type="Proteomes" id="UP001331761"/>
    </source>
</evidence>